<dbReference type="SUPFAM" id="SSF52047">
    <property type="entry name" value="RNI-like"/>
    <property type="match status" value="1"/>
</dbReference>
<dbReference type="AlphaFoldDB" id="B0D407"/>
<dbReference type="KEGG" id="lbc:LACBIDRAFT_293539"/>
<dbReference type="InterPro" id="IPR032675">
    <property type="entry name" value="LRR_dom_sf"/>
</dbReference>
<dbReference type="EMBL" id="DS547097">
    <property type="protein sequence ID" value="EDR10246.1"/>
    <property type="molecule type" value="Genomic_DNA"/>
</dbReference>
<evidence type="ECO:0000313" key="2">
    <source>
        <dbReference type="Proteomes" id="UP000001194"/>
    </source>
</evidence>
<dbReference type="OrthoDB" id="2948138at2759"/>
<dbReference type="STRING" id="486041.B0D407"/>
<feature type="non-terminal residue" evidence="1">
    <location>
        <position position="485"/>
    </location>
</feature>
<evidence type="ECO:0000313" key="1">
    <source>
        <dbReference type="EMBL" id="EDR10246.1"/>
    </source>
</evidence>
<sequence length="485" mass="55623">MHRCLQIQELLSIIFRYVRTRETLARLARTCTEFRDPALNVIWHTQSTLLPLFKCLPRDAWVMKNKKFRITRKLTAPDFERIYFYRHRVKVFRQNGYSPPADLEDQVLAVIWPRKPSPGPLLCNVSEAELNGNSFNGLAIYARLIISPCIRKLKVILPLNSFAWSNVIAMLRKAAPLDLSSFMVFGRARGSPCLESESLELLSTLHSVRTLAITEIFLTCHAINMIGTLPALEDLRLSITEQQMQLYSPPNGNNFPLLTRLEICSDTMNACQLLLMKIQLRTLRSLKVEQTGVVHWHVRRFFETLHACNLVPMLESLILHNFLAQSFVIDASTFEGLDSYKHLRELSISPTRVELDDNHLMQLAKALPHLHLLIFNEEYTEIVPKCTFAGLQHLVRFCPKLESLTLRIDARQIPIFSTQPDGEYPLGLHLTTLDLCTAPVSNACDVASYLLMLFPALTEFSTDFDCVDYDRDDDVVKRYCTIWSK</sequence>
<accession>B0D407</accession>
<dbReference type="Gene3D" id="3.80.10.10">
    <property type="entry name" value="Ribonuclease Inhibitor"/>
    <property type="match status" value="1"/>
</dbReference>
<dbReference type="RefSeq" id="XP_001878696.1">
    <property type="nucleotide sequence ID" value="XM_001878661.1"/>
</dbReference>
<proteinExistence type="predicted"/>
<dbReference type="HOGENOM" id="CLU_021164_0_3_1"/>
<keyword evidence="2" id="KW-1185">Reference proteome</keyword>
<organism evidence="2">
    <name type="scientific">Laccaria bicolor (strain S238N-H82 / ATCC MYA-4686)</name>
    <name type="common">Bicoloured deceiver</name>
    <name type="synonym">Laccaria laccata var. bicolor</name>
    <dbReference type="NCBI Taxonomy" id="486041"/>
    <lineage>
        <taxon>Eukaryota</taxon>
        <taxon>Fungi</taxon>
        <taxon>Dikarya</taxon>
        <taxon>Basidiomycota</taxon>
        <taxon>Agaricomycotina</taxon>
        <taxon>Agaricomycetes</taxon>
        <taxon>Agaricomycetidae</taxon>
        <taxon>Agaricales</taxon>
        <taxon>Agaricineae</taxon>
        <taxon>Hydnangiaceae</taxon>
        <taxon>Laccaria</taxon>
    </lineage>
</organism>
<dbReference type="Proteomes" id="UP000001194">
    <property type="component" value="Unassembled WGS sequence"/>
</dbReference>
<gene>
    <name evidence="1" type="ORF">LACBIDRAFT_293539</name>
</gene>
<dbReference type="GeneID" id="6074303"/>
<dbReference type="InParanoid" id="B0D407"/>
<name>B0D407_LACBS</name>
<protein>
    <submittedName>
        <fullName evidence="1">Predicted protein</fullName>
    </submittedName>
</protein>
<reference evidence="1 2" key="1">
    <citation type="journal article" date="2008" name="Nature">
        <title>The genome of Laccaria bicolor provides insights into mycorrhizal symbiosis.</title>
        <authorList>
            <person name="Martin F."/>
            <person name="Aerts A."/>
            <person name="Ahren D."/>
            <person name="Brun A."/>
            <person name="Danchin E.G.J."/>
            <person name="Duchaussoy F."/>
            <person name="Gibon J."/>
            <person name="Kohler A."/>
            <person name="Lindquist E."/>
            <person name="Pereda V."/>
            <person name="Salamov A."/>
            <person name="Shapiro H.J."/>
            <person name="Wuyts J."/>
            <person name="Blaudez D."/>
            <person name="Buee M."/>
            <person name="Brokstein P."/>
            <person name="Canbaeck B."/>
            <person name="Cohen D."/>
            <person name="Courty P.E."/>
            <person name="Coutinho P.M."/>
            <person name="Delaruelle C."/>
            <person name="Detter J.C."/>
            <person name="Deveau A."/>
            <person name="DiFazio S."/>
            <person name="Duplessis S."/>
            <person name="Fraissinet-Tachet L."/>
            <person name="Lucic E."/>
            <person name="Frey-Klett P."/>
            <person name="Fourrey C."/>
            <person name="Feussner I."/>
            <person name="Gay G."/>
            <person name="Grimwood J."/>
            <person name="Hoegger P.J."/>
            <person name="Jain P."/>
            <person name="Kilaru S."/>
            <person name="Labbe J."/>
            <person name="Lin Y.C."/>
            <person name="Legue V."/>
            <person name="Le Tacon F."/>
            <person name="Marmeisse R."/>
            <person name="Melayah D."/>
            <person name="Montanini B."/>
            <person name="Muratet M."/>
            <person name="Nehls U."/>
            <person name="Niculita-Hirzel H."/>
            <person name="Oudot-Le Secq M.P."/>
            <person name="Peter M."/>
            <person name="Quesneville H."/>
            <person name="Rajashekar B."/>
            <person name="Reich M."/>
            <person name="Rouhier N."/>
            <person name="Schmutz J."/>
            <person name="Yin T."/>
            <person name="Chalot M."/>
            <person name="Henrissat B."/>
            <person name="Kuees U."/>
            <person name="Lucas S."/>
            <person name="Van de Peer Y."/>
            <person name="Podila G.K."/>
            <person name="Polle A."/>
            <person name="Pukkila P.J."/>
            <person name="Richardson P.M."/>
            <person name="Rouze P."/>
            <person name="Sanders I.R."/>
            <person name="Stajich J.E."/>
            <person name="Tunlid A."/>
            <person name="Tuskan G."/>
            <person name="Grigoriev I.V."/>
        </authorList>
    </citation>
    <scope>NUCLEOTIDE SEQUENCE [LARGE SCALE GENOMIC DNA]</scope>
    <source>
        <strain evidence="2">S238N-H82 / ATCC MYA-4686</strain>
    </source>
</reference>